<dbReference type="Pfam" id="PF00498">
    <property type="entry name" value="FHA"/>
    <property type="match status" value="1"/>
</dbReference>
<dbReference type="PROSITE" id="PS50006">
    <property type="entry name" value="FHA_DOMAIN"/>
    <property type="match status" value="1"/>
</dbReference>
<sequence>MTSLEFPARPARPSEADRERALELLREGAAQGRLSQDTFLRRLELVLTARQHAELAAATADLASRGRVEGVVLRAVGKVSSFNIMVRRAWRRERLPKLLLPAPGPFPLRIGRAPGSGLRLNHDTVSRAHAELRSADGGWFLRDLGSTNGTCVNGRRVVGEVLVRPGDHVAFGRVDYVLTEGEHQP</sequence>
<dbReference type="Gene3D" id="2.60.200.20">
    <property type="match status" value="1"/>
</dbReference>
<dbReference type="AlphaFoldDB" id="A0A401VYK5"/>
<evidence type="ECO:0000256" key="1">
    <source>
        <dbReference type="ARBA" id="ARBA00022553"/>
    </source>
</evidence>
<keyword evidence="4" id="KW-1185">Reference proteome</keyword>
<dbReference type="RefSeq" id="WP_125053496.1">
    <property type="nucleotide sequence ID" value="NZ_BHZD01000001.1"/>
</dbReference>
<dbReference type="InterPro" id="IPR012551">
    <property type="entry name" value="DUF1707_SHOCT-like"/>
</dbReference>
<dbReference type="EMBL" id="BHZD01000001">
    <property type="protein sequence ID" value="GCD42142.1"/>
    <property type="molecule type" value="Genomic_DNA"/>
</dbReference>
<dbReference type="PANTHER" id="PTHR23308">
    <property type="entry name" value="NUCLEAR INHIBITOR OF PROTEIN PHOSPHATASE-1"/>
    <property type="match status" value="1"/>
</dbReference>
<protein>
    <submittedName>
        <fullName evidence="3">Peptide-binding protein</fullName>
    </submittedName>
</protein>
<dbReference type="InterPro" id="IPR000253">
    <property type="entry name" value="FHA_dom"/>
</dbReference>
<organism evidence="3 4">
    <name type="scientific">Streptomyces paromomycinus</name>
    <name type="common">Streptomyces rimosus subsp. paromomycinus</name>
    <dbReference type="NCBI Taxonomy" id="92743"/>
    <lineage>
        <taxon>Bacteria</taxon>
        <taxon>Bacillati</taxon>
        <taxon>Actinomycetota</taxon>
        <taxon>Actinomycetes</taxon>
        <taxon>Kitasatosporales</taxon>
        <taxon>Streptomycetaceae</taxon>
        <taxon>Streptomyces</taxon>
    </lineage>
</organism>
<dbReference type="InterPro" id="IPR050923">
    <property type="entry name" value="Cell_Proc_Reg/RNA_Proc"/>
</dbReference>
<dbReference type="Proteomes" id="UP000286746">
    <property type="component" value="Unassembled WGS sequence"/>
</dbReference>
<accession>A0A401VYK5</accession>
<feature type="domain" description="FHA" evidence="2">
    <location>
        <begin position="108"/>
        <end position="157"/>
    </location>
</feature>
<dbReference type="SMART" id="SM00240">
    <property type="entry name" value="FHA"/>
    <property type="match status" value="1"/>
</dbReference>
<gene>
    <name evidence="3" type="ORF">GKJPGBOP_01800</name>
</gene>
<proteinExistence type="predicted"/>
<reference evidence="3 4" key="1">
    <citation type="submission" date="2018-11" db="EMBL/GenBank/DDBJ databases">
        <title>Whole genome sequence of Streptomyces paromomycinus NBRC 15454(T).</title>
        <authorList>
            <person name="Komaki H."/>
            <person name="Tamura T."/>
        </authorList>
    </citation>
    <scope>NUCLEOTIDE SEQUENCE [LARGE SCALE GENOMIC DNA]</scope>
    <source>
        <strain evidence="3 4">NBRC 15454</strain>
    </source>
</reference>
<dbReference type="Pfam" id="PF08044">
    <property type="entry name" value="DUF1707"/>
    <property type="match status" value="1"/>
</dbReference>
<dbReference type="CDD" id="cd00060">
    <property type="entry name" value="FHA"/>
    <property type="match status" value="1"/>
</dbReference>
<dbReference type="InterPro" id="IPR008984">
    <property type="entry name" value="SMAD_FHA_dom_sf"/>
</dbReference>
<evidence type="ECO:0000259" key="2">
    <source>
        <dbReference type="PROSITE" id="PS50006"/>
    </source>
</evidence>
<comment type="caution">
    <text evidence="3">The sequence shown here is derived from an EMBL/GenBank/DDBJ whole genome shotgun (WGS) entry which is preliminary data.</text>
</comment>
<keyword evidence="1" id="KW-0597">Phosphoprotein</keyword>
<evidence type="ECO:0000313" key="4">
    <source>
        <dbReference type="Proteomes" id="UP000286746"/>
    </source>
</evidence>
<evidence type="ECO:0000313" key="3">
    <source>
        <dbReference type="EMBL" id="GCD42142.1"/>
    </source>
</evidence>
<name>A0A401VYK5_STREY</name>
<dbReference type="SUPFAM" id="SSF49879">
    <property type="entry name" value="SMAD/FHA domain"/>
    <property type="match status" value="1"/>
</dbReference>